<organism evidence="2 3">
    <name type="scientific">Phyllosticta citricarpa</name>
    <dbReference type="NCBI Taxonomy" id="55181"/>
    <lineage>
        <taxon>Eukaryota</taxon>
        <taxon>Fungi</taxon>
        <taxon>Dikarya</taxon>
        <taxon>Ascomycota</taxon>
        <taxon>Pezizomycotina</taxon>
        <taxon>Dothideomycetes</taxon>
        <taxon>Dothideomycetes incertae sedis</taxon>
        <taxon>Botryosphaeriales</taxon>
        <taxon>Phyllostictaceae</taxon>
        <taxon>Phyllosticta</taxon>
    </lineage>
</organism>
<feature type="region of interest" description="Disordered" evidence="1">
    <location>
        <begin position="1"/>
        <end position="167"/>
    </location>
</feature>
<evidence type="ECO:0000256" key="1">
    <source>
        <dbReference type="SAM" id="MobiDB-lite"/>
    </source>
</evidence>
<reference evidence="2 3" key="1">
    <citation type="submission" date="2024-04" db="EMBL/GenBank/DDBJ databases">
        <title>Phyllosticta paracitricarpa is synonymous to the EU quarantine fungus P. citricarpa based on phylogenomic analyses.</title>
        <authorList>
            <consortium name="Lawrence Berkeley National Laboratory"/>
            <person name="Van Ingen-Buijs V.A."/>
            <person name="Van Westerhoven A.C."/>
            <person name="Haridas S."/>
            <person name="Skiadas P."/>
            <person name="Martin F."/>
            <person name="Groenewald J.Z."/>
            <person name="Crous P.W."/>
            <person name="Seidl M.F."/>
        </authorList>
    </citation>
    <scope>NUCLEOTIDE SEQUENCE [LARGE SCALE GENOMIC DNA]</scope>
    <source>
        <strain evidence="2 3">CBS 122670</strain>
    </source>
</reference>
<sequence length="319" mass="34405">MAAPSAVKEQGVPLSASSPELKKTETGPPSPSSSQLNLEEDDDEAPLLPHERIDQPPPPPPPSHSPSSSPASSPEQADADAEMRRSTSAPAELSSSRSSSSSSSSGLADTIRGTLARATARRLQRRSTTKEKSADERSQTAPPPPPSQEDLIREARAALDQGPRDPTLSTIVSAMLSAPLPTTTNTSPGGVSSRDFAPVQQLANLSMGDNEDGTSEQHSAAEADMASYINAPSPQPPQRQQHVDADYNDDDVVQHPRHAMYMRPIKTIGPFGMWLHEFKRWQCCHCGCKTHYENHVCSNLSCMHRRCYEHCCTLLPADG</sequence>
<feature type="compositionally biased region" description="Low complexity" evidence="1">
    <location>
        <begin position="65"/>
        <end position="74"/>
    </location>
</feature>
<gene>
    <name evidence="2" type="ORF">IWX46DRAFT_655526</name>
</gene>
<accession>A0ABR1MGZ6</accession>
<dbReference type="Proteomes" id="UP001365128">
    <property type="component" value="Unassembled WGS sequence"/>
</dbReference>
<feature type="compositionally biased region" description="Pro residues" evidence="1">
    <location>
        <begin position="55"/>
        <end position="64"/>
    </location>
</feature>
<comment type="caution">
    <text evidence="2">The sequence shown here is derived from an EMBL/GenBank/DDBJ whole genome shotgun (WGS) entry which is preliminary data.</text>
</comment>
<protein>
    <submittedName>
        <fullName evidence="2">Uncharacterized protein</fullName>
    </submittedName>
</protein>
<evidence type="ECO:0000313" key="3">
    <source>
        <dbReference type="Proteomes" id="UP001365128"/>
    </source>
</evidence>
<proteinExistence type="predicted"/>
<dbReference type="EMBL" id="JBBPDW010000011">
    <property type="protein sequence ID" value="KAK7548187.1"/>
    <property type="molecule type" value="Genomic_DNA"/>
</dbReference>
<evidence type="ECO:0000313" key="2">
    <source>
        <dbReference type="EMBL" id="KAK7548187.1"/>
    </source>
</evidence>
<feature type="compositionally biased region" description="Low complexity" evidence="1">
    <location>
        <begin position="94"/>
        <end position="118"/>
    </location>
</feature>
<name>A0ABR1MGZ6_9PEZI</name>
<keyword evidence="3" id="KW-1185">Reference proteome</keyword>
<feature type="compositionally biased region" description="Basic and acidic residues" evidence="1">
    <location>
        <begin position="128"/>
        <end position="138"/>
    </location>
</feature>